<reference evidence="1 2" key="1">
    <citation type="journal article" date="2013" name="Genome Announc.">
        <title>Draft genome sequences for three mercury-methylating, sulfate-reducing bacteria.</title>
        <authorList>
            <person name="Brown S.D."/>
            <person name="Hurt R.A.Jr."/>
            <person name="Gilmour C.C."/>
            <person name="Elias D.A."/>
        </authorList>
    </citation>
    <scope>NUCLEOTIDE SEQUENCE [LARGE SCALE GENOMIC DNA]</scope>
    <source>
        <strain evidence="1 2">DSM 16529</strain>
    </source>
</reference>
<accession>S7T1I6</accession>
<gene>
    <name evidence="1" type="ORF">dsat_1546</name>
</gene>
<sequence>MWKLIILLIAGFVLYKMFMGDKKKKDLDKKKETEKKAATGQMVKDPICGAFVPLDGDIRVREGENVHHFCSYDCRDKFIKRLEALHAEPNQDEKQQ</sequence>
<proteinExistence type="predicted"/>
<dbReference type="eggNOG" id="COG3350">
    <property type="taxonomic scope" value="Bacteria"/>
</dbReference>
<dbReference type="RefSeq" id="WP_020888242.1">
    <property type="nucleotide sequence ID" value="NZ_ATHI01000032.1"/>
</dbReference>
<name>S7T1I6_9BACT</name>
<protein>
    <submittedName>
        <fullName evidence="1">TRASH domain-containing protein</fullName>
    </submittedName>
</protein>
<evidence type="ECO:0000313" key="1">
    <source>
        <dbReference type="EMBL" id="EPR30406.1"/>
    </source>
</evidence>
<comment type="caution">
    <text evidence="1">The sequence shown here is derived from an EMBL/GenBank/DDBJ whole genome shotgun (WGS) entry which is preliminary data.</text>
</comment>
<evidence type="ECO:0000313" key="2">
    <source>
        <dbReference type="Proteomes" id="UP000014975"/>
    </source>
</evidence>
<keyword evidence="2" id="KW-1185">Reference proteome</keyword>
<dbReference type="Proteomes" id="UP000014975">
    <property type="component" value="Unassembled WGS sequence"/>
</dbReference>
<dbReference type="EMBL" id="ATHI01000032">
    <property type="protein sequence ID" value="EPR30406.1"/>
    <property type="molecule type" value="Genomic_DNA"/>
</dbReference>
<dbReference type="OrthoDB" id="3078737at2"/>
<organism evidence="1 2">
    <name type="scientific">Alkalidesulfovibrio alkalitolerans DSM 16529</name>
    <dbReference type="NCBI Taxonomy" id="1121439"/>
    <lineage>
        <taxon>Bacteria</taxon>
        <taxon>Pseudomonadati</taxon>
        <taxon>Thermodesulfobacteriota</taxon>
        <taxon>Desulfovibrionia</taxon>
        <taxon>Desulfovibrionales</taxon>
        <taxon>Desulfovibrionaceae</taxon>
        <taxon>Alkalidesulfovibrio</taxon>
    </lineage>
</organism>
<dbReference type="PATRIC" id="fig|1121439.3.peg.2933"/>
<dbReference type="STRING" id="1121439.dsat_1546"/>
<dbReference type="AlphaFoldDB" id="S7T1I6"/>